<evidence type="ECO:0000313" key="3">
    <source>
        <dbReference type="EMBL" id="QNS04813.1"/>
    </source>
</evidence>
<dbReference type="AlphaFoldDB" id="A0A7H1B7V8"/>
<proteinExistence type="predicted"/>
<feature type="region of interest" description="Disordered" evidence="1">
    <location>
        <begin position="24"/>
        <end position="58"/>
    </location>
</feature>
<feature type="compositionally biased region" description="Low complexity" evidence="1">
    <location>
        <begin position="161"/>
        <end position="193"/>
    </location>
</feature>
<dbReference type="Proteomes" id="UP000516428">
    <property type="component" value="Chromosome"/>
</dbReference>
<name>A0A7H1B7V8_9ACTN</name>
<organism evidence="3 4">
    <name type="scientific">Streptomyces xanthii</name>
    <dbReference type="NCBI Taxonomy" id="2768069"/>
    <lineage>
        <taxon>Bacteria</taxon>
        <taxon>Bacillati</taxon>
        <taxon>Actinomycetota</taxon>
        <taxon>Actinomycetes</taxon>
        <taxon>Kitasatosporales</taxon>
        <taxon>Streptomycetaceae</taxon>
        <taxon>Streptomyces</taxon>
    </lineage>
</organism>
<dbReference type="RefSeq" id="WP_188337517.1">
    <property type="nucleotide sequence ID" value="NZ_CP061281.1"/>
</dbReference>
<dbReference type="EMBL" id="CP061281">
    <property type="protein sequence ID" value="QNS04813.1"/>
    <property type="molecule type" value="Genomic_DNA"/>
</dbReference>
<keyword evidence="2" id="KW-0732">Signal</keyword>
<feature type="region of interest" description="Disordered" evidence="1">
    <location>
        <begin position="146"/>
        <end position="222"/>
    </location>
</feature>
<accession>A0A7H1B7V8</accession>
<dbReference type="PROSITE" id="PS51257">
    <property type="entry name" value="PROKAR_LIPOPROTEIN"/>
    <property type="match status" value="1"/>
</dbReference>
<gene>
    <name evidence="3" type="ORF">IAG42_15105</name>
</gene>
<dbReference type="KEGG" id="sxn:IAG42_15105"/>
<feature type="chain" id="PRO_5039524087" evidence="2">
    <location>
        <begin position="22"/>
        <end position="295"/>
    </location>
</feature>
<protein>
    <submittedName>
        <fullName evidence="3">DUF3558 domain-containing protein</fullName>
    </submittedName>
</protein>
<feature type="signal peptide" evidence="2">
    <location>
        <begin position="1"/>
        <end position="21"/>
    </location>
</feature>
<evidence type="ECO:0000256" key="2">
    <source>
        <dbReference type="SAM" id="SignalP"/>
    </source>
</evidence>
<evidence type="ECO:0000256" key="1">
    <source>
        <dbReference type="SAM" id="MobiDB-lite"/>
    </source>
</evidence>
<reference evidence="3 4" key="1">
    <citation type="submission" date="2020-09" db="EMBL/GenBank/DDBJ databases">
        <title>A novel species.</title>
        <authorList>
            <person name="Gao J."/>
        </authorList>
    </citation>
    <scope>NUCLEOTIDE SEQUENCE [LARGE SCALE GENOMIC DNA]</scope>
    <source>
        <strain evidence="3 4">CRXT-Y-14</strain>
    </source>
</reference>
<evidence type="ECO:0000313" key="4">
    <source>
        <dbReference type="Proteomes" id="UP000516428"/>
    </source>
</evidence>
<keyword evidence="4" id="KW-1185">Reference proteome</keyword>
<sequence length="295" mass="30558">MQRKSYAYVPGVAVLLTVLLAGCTGSPDSGDGGDDAKPGEVSASAPAAKPGRYRTLPEPCAQPERATLDEMLPGIAEVPDQRQREKAYEGTASATYDTDRRVGCSWKDDSAEGGVHRLTLDFERVVSYDARVSDDARAEGVYVAKAGRAGLEVTPTESPEGSAGTDSASPDASGAPGSSKGASASASGSPAKTAKGKKEKKGDADASSEAPSADEAELGPRLLDDLGDEAFLNDVLAGPEAAQRRTVTVVFRTSNALVTVEYEAQSALSGEVPDSKEMQDTARELARTLVGKFGE</sequence>